<reference evidence="8 9" key="1">
    <citation type="submission" date="2016-10" db="EMBL/GenBank/DDBJ databases">
        <title>Proteomics and genomics reveal pathogen-plant mechanisms compatible with a hemibiotrophic lifestyle of Diplodia corticola.</title>
        <authorList>
            <person name="Fernandes I."/>
            <person name="De Jonge R."/>
            <person name="Van De Peer Y."/>
            <person name="Devreese B."/>
            <person name="Alves A."/>
            <person name="Esteves A.C."/>
        </authorList>
    </citation>
    <scope>NUCLEOTIDE SEQUENCE [LARGE SCALE GENOMIC DNA]</scope>
    <source>
        <strain evidence="8 9">CBS 112549</strain>
    </source>
</reference>
<keyword evidence="4 6" id="KW-0833">Ubl conjugation pathway</keyword>
<proteinExistence type="inferred from homology"/>
<dbReference type="AlphaFoldDB" id="A0A1J9R030"/>
<dbReference type="Gene3D" id="3.10.20.90">
    <property type="entry name" value="Phosphatidylinositol 3-kinase Catalytic Subunit, Chain A, domain 1"/>
    <property type="match status" value="1"/>
</dbReference>
<accession>A0A1J9R030</accession>
<evidence type="ECO:0000313" key="9">
    <source>
        <dbReference type="Proteomes" id="UP000183809"/>
    </source>
</evidence>
<comment type="function">
    <text evidence="6">Ubiquitin-like protein involved in cytoplasm to vacuole transport (Cvt), autophagy vesicles formation, mitophagy, and nucleophagy.</text>
</comment>
<dbReference type="EMBL" id="MNUE01000026">
    <property type="protein sequence ID" value="OJD33961.1"/>
    <property type="molecule type" value="Genomic_DNA"/>
</dbReference>
<dbReference type="PANTHER" id="PTHR13385">
    <property type="entry name" value="AUTOPHAGY PROTEIN 12"/>
    <property type="match status" value="1"/>
</dbReference>
<dbReference type="GO" id="GO:0061723">
    <property type="term" value="P:glycophagy"/>
    <property type="evidence" value="ECO:0007669"/>
    <property type="project" value="TreeGrafter"/>
</dbReference>
<keyword evidence="5 6" id="KW-0072">Autophagy</keyword>
<gene>
    <name evidence="8" type="ORF">BKCO1_26000100</name>
</gene>
<evidence type="ECO:0000256" key="3">
    <source>
        <dbReference type="ARBA" id="ARBA00022499"/>
    </source>
</evidence>
<dbReference type="GO" id="GO:0034045">
    <property type="term" value="C:phagophore assembly site membrane"/>
    <property type="evidence" value="ECO:0007669"/>
    <property type="project" value="UniProtKB-SubCell"/>
</dbReference>
<dbReference type="GO" id="GO:0019776">
    <property type="term" value="F:Atg8-family ligase activity"/>
    <property type="evidence" value="ECO:0007669"/>
    <property type="project" value="TreeGrafter"/>
</dbReference>
<dbReference type="GO" id="GO:0034727">
    <property type="term" value="P:piecemeal microautophagy of the nucleus"/>
    <property type="evidence" value="ECO:0007669"/>
    <property type="project" value="TreeGrafter"/>
</dbReference>
<dbReference type="STRING" id="236234.A0A1J9R030"/>
<feature type="compositionally biased region" description="Pro residues" evidence="7">
    <location>
        <begin position="1"/>
        <end position="10"/>
    </location>
</feature>
<dbReference type="GO" id="GO:0097352">
    <property type="term" value="P:autophagosome maturation"/>
    <property type="evidence" value="ECO:0007669"/>
    <property type="project" value="TreeGrafter"/>
</dbReference>
<protein>
    <recommendedName>
        <fullName evidence="2 6">Ubiquitin-like protein ATG12</fullName>
    </recommendedName>
</protein>
<evidence type="ECO:0000313" key="8">
    <source>
        <dbReference type="EMBL" id="OJD33961.1"/>
    </source>
</evidence>
<dbReference type="SUPFAM" id="SSF54236">
    <property type="entry name" value="Ubiquitin-like"/>
    <property type="match status" value="1"/>
</dbReference>
<dbReference type="Pfam" id="PF04110">
    <property type="entry name" value="APG12"/>
    <property type="match status" value="1"/>
</dbReference>
<feature type="region of interest" description="Disordered" evidence="7">
    <location>
        <begin position="1"/>
        <end position="72"/>
    </location>
</feature>
<dbReference type="PANTHER" id="PTHR13385:SF0">
    <property type="entry name" value="UBIQUITIN-LIKE PROTEIN ATG12"/>
    <property type="match status" value="1"/>
</dbReference>
<evidence type="ECO:0000256" key="7">
    <source>
        <dbReference type="SAM" id="MobiDB-lite"/>
    </source>
</evidence>
<dbReference type="Proteomes" id="UP000183809">
    <property type="component" value="Unassembled WGS sequence"/>
</dbReference>
<comment type="caution">
    <text evidence="8">The sequence shown here is derived from an EMBL/GenBank/DDBJ whole genome shotgun (WGS) entry which is preliminary data.</text>
</comment>
<dbReference type="CDD" id="cd01612">
    <property type="entry name" value="Ubl_ATG12"/>
    <property type="match status" value="1"/>
</dbReference>
<dbReference type="GO" id="GO:0000422">
    <property type="term" value="P:autophagy of mitochondrion"/>
    <property type="evidence" value="ECO:0007669"/>
    <property type="project" value="TreeGrafter"/>
</dbReference>
<dbReference type="RefSeq" id="XP_020130221.1">
    <property type="nucleotide sequence ID" value="XM_020273355.1"/>
</dbReference>
<comment type="similarity">
    <text evidence="1 6">Belongs to the ATG12 family.</text>
</comment>
<comment type="subcellular location">
    <subcellularLocation>
        <location evidence="6">Preautophagosomal structure membrane</location>
        <topology evidence="6">Peripheral membrane protein</topology>
    </subcellularLocation>
</comment>
<keyword evidence="9" id="KW-1185">Reference proteome</keyword>
<keyword evidence="3 6" id="KW-1017">Isopeptide bond</keyword>
<evidence type="ECO:0000256" key="2">
    <source>
        <dbReference type="ARBA" id="ARBA00015875"/>
    </source>
</evidence>
<dbReference type="GO" id="GO:0000045">
    <property type="term" value="P:autophagosome assembly"/>
    <property type="evidence" value="ECO:0007669"/>
    <property type="project" value="InterPro"/>
</dbReference>
<evidence type="ECO:0000256" key="6">
    <source>
        <dbReference type="RuleBase" id="RU361201"/>
    </source>
</evidence>
<keyword evidence="6" id="KW-0472">Membrane</keyword>
<dbReference type="OrthoDB" id="10003551at2759"/>
<dbReference type="GO" id="GO:0015031">
    <property type="term" value="P:protein transport"/>
    <property type="evidence" value="ECO:0007669"/>
    <property type="project" value="UniProtKB-KW"/>
</dbReference>
<dbReference type="InterPro" id="IPR029071">
    <property type="entry name" value="Ubiquitin-like_domsf"/>
</dbReference>
<feature type="compositionally biased region" description="Low complexity" evidence="7">
    <location>
        <begin position="21"/>
        <end position="44"/>
    </location>
</feature>
<dbReference type="InterPro" id="IPR007242">
    <property type="entry name" value="Atg12"/>
</dbReference>
<keyword evidence="6" id="KW-0653">Protein transport</keyword>
<sequence length="255" mass="27070">MSSSPPPPPAAYTVSGGVTGASDSPAPQSPAVAAAPAMESSPSTPDVPFRADDGQGDGGGGGGGAAGAGPDLPMTMQASVILTNLPKDAKSALDGAGEVGVEKVKIRFRAVGSAPGLNQPVRKLSSTARFESVVRFLRKQLRLQDHESVFCYVNSVFAPGLDEGIGNLWRFIMMLERGSNWHGFAVLQNQRRTCGRVFDNTSIWVKQQYGQSRHFPTTPNACSSRDIRDNDALKRGSDRVYHTAADKAHMTTNNQ</sequence>
<keyword evidence="6" id="KW-0813">Transport</keyword>
<evidence type="ECO:0000256" key="5">
    <source>
        <dbReference type="ARBA" id="ARBA00023006"/>
    </source>
</evidence>
<evidence type="ECO:0000256" key="1">
    <source>
        <dbReference type="ARBA" id="ARBA00007778"/>
    </source>
</evidence>
<name>A0A1J9R030_9PEZI</name>
<dbReference type="GO" id="GO:0000421">
    <property type="term" value="C:autophagosome membrane"/>
    <property type="evidence" value="ECO:0007669"/>
    <property type="project" value="TreeGrafter"/>
</dbReference>
<dbReference type="GeneID" id="31013616"/>
<feature type="compositionally biased region" description="Gly residues" evidence="7">
    <location>
        <begin position="56"/>
        <end position="67"/>
    </location>
</feature>
<comment type="subunit">
    <text evidence="6">Forms a conjugate with ATG5.</text>
</comment>
<evidence type="ECO:0000256" key="4">
    <source>
        <dbReference type="ARBA" id="ARBA00022786"/>
    </source>
</evidence>
<dbReference type="GO" id="GO:0034274">
    <property type="term" value="C:Atg12-Atg5-Atg16 complex"/>
    <property type="evidence" value="ECO:0007669"/>
    <property type="project" value="TreeGrafter"/>
</dbReference>
<organism evidence="8 9">
    <name type="scientific">Diplodia corticola</name>
    <dbReference type="NCBI Taxonomy" id="236234"/>
    <lineage>
        <taxon>Eukaryota</taxon>
        <taxon>Fungi</taxon>
        <taxon>Dikarya</taxon>
        <taxon>Ascomycota</taxon>
        <taxon>Pezizomycotina</taxon>
        <taxon>Dothideomycetes</taxon>
        <taxon>Dothideomycetes incertae sedis</taxon>
        <taxon>Botryosphaeriales</taxon>
        <taxon>Botryosphaeriaceae</taxon>
        <taxon>Diplodia</taxon>
    </lineage>
</organism>